<keyword evidence="3" id="KW-1185">Reference proteome</keyword>
<proteinExistence type="predicted"/>
<sequence length="135" mass="14900">MKRNIISVIVGLVSAMVVFFIVETINSSLHPIAQTFDYKDSIAGKAFHKHQPLTLWLFVLAGWIIGSALCGFIIKLVSKNENKKLPITAGSILTFSAIANFFFLPHPAWFIIVGLLIFIPSTLLGHNSYKLKSNG</sequence>
<accession>A0AAE3IQV3</accession>
<evidence type="ECO:0000313" key="2">
    <source>
        <dbReference type="EMBL" id="MCU7695496.1"/>
    </source>
</evidence>
<keyword evidence="1" id="KW-0812">Transmembrane</keyword>
<feature type="transmembrane region" description="Helical" evidence="1">
    <location>
        <begin position="53"/>
        <end position="73"/>
    </location>
</feature>
<reference evidence="2" key="1">
    <citation type="submission" date="2022-10" db="EMBL/GenBank/DDBJ databases">
        <authorList>
            <person name="Kim H.S."/>
            <person name="Kim J.-S."/>
            <person name="Suh M.K."/>
            <person name="Eom M.K."/>
            <person name="Lee J.-S."/>
        </authorList>
    </citation>
    <scope>NUCLEOTIDE SEQUENCE</scope>
    <source>
        <strain evidence="2">LIP-5</strain>
    </source>
</reference>
<evidence type="ECO:0000256" key="1">
    <source>
        <dbReference type="SAM" id="Phobius"/>
    </source>
</evidence>
<dbReference type="AlphaFoldDB" id="A0AAE3IQV3"/>
<dbReference type="Proteomes" id="UP001209317">
    <property type="component" value="Unassembled WGS sequence"/>
</dbReference>
<dbReference type="SUPFAM" id="SSF103473">
    <property type="entry name" value="MFS general substrate transporter"/>
    <property type="match status" value="1"/>
</dbReference>
<dbReference type="EMBL" id="JAOTPL010000032">
    <property type="protein sequence ID" value="MCU7695496.1"/>
    <property type="molecule type" value="Genomic_DNA"/>
</dbReference>
<keyword evidence="1" id="KW-1133">Transmembrane helix</keyword>
<dbReference type="InterPro" id="IPR036259">
    <property type="entry name" value="MFS_trans_sf"/>
</dbReference>
<protein>
    <submittedName>
        <fullName evidence="2">Uncharacterized protein</fullName>
    </submittedName>
</protein>
<dbReference type="RefSeq" id="WP_263038983.1">
    <property type="nucleotide sequence ID" value="NZ_JAOTPL010000032.1"/>
</dbReference>
<keyword evidence="1" id="KW-0472">Membrane</keyword>
<evidence type="ECO:0000313" key="3">
    <source>
        <dbReference type="Proteomes" id="UP001209317"/>
    </source>
</evidence>
<gene>
    <name evidence="2" type="ORF">OD355_13305</name>
</gene>
<feature type="transmembrane region" description="Helical" evidence="1">
    <location>
        <begin position="5"/>
        <end position="22"/>
    </location>
</feature>
<organism evidence="2 3">
    <name type="scientific">Haoranjiania flava</name>
    <dbReference type="NCBI Taxonomy" id="1856322"/>
    <lineage>
        <taxon>Bacteria</taxon>
        <taxon>Pseudomonadati</taxon>
        <taxon>Bacteroidota</taxon>
        <taxon>Chitinophagia</taxon>
        <taxon>Chitinophagales</taxon>
        <taxon>Chitinophagaceae</taxon>
        <taxon>Haoranjiania</taxon>
    </lineage>
</organism>
<name>A0AAE3IQV3_9BACT</name>
<comment type="caution">
    <text evidence="2">The sequence shown here is derived from an EMBL/GenBank/DDBJ whole genome shotgun (WGS) entry which is preliminary data.</text>
</comment>